<comment type="caution">
    <text evidence="1">The sequence shown here is derived from an EMBL/GenBank/DDBJ whole genome shotgun (WGS) entry which is preliminary data.</text>
</comment>
<dbReference type="AlphaFoldDB" id="A0A392U4C5"/>
<protein>
    <submittedName>
        <fullName evidence="1">Helicase-like protein</fullName>
    </submittedName>
</protein>
<dbReference type="PANTHER" id="PTHR36617">
    <property type="entry name" value="PROTEIN, PUTATIVE-RELATED"/>
    <property type="match status" value="1"/>
</dbReference>
<name>A0A392U4C5_9FABA</name>
<feature type="non-terminal residue" evidence="1">
    <location>
        <position position="1"/>
    </location>
</feature>
<reference evidence="1 2" key="1">
    <citation type="journal article" date="2018" name="Front. Plant Sci.">
        <title>Red Clover (Trifolium pratense) and Zigzag Clover (T. medium) - A Picture of Genomic Similarities and Differences.</title>
        <authorList>
            <person name="Dluhosova J."/>
            <person name="Istvanek J."/>
            <person name="Nedelnik J."/>
            <person name="Repkova J."/>
        </authorList>
    </citation>
    <scope>NUCLEOTIDE SEQUENCE [LARGE SCALE GENOMIC DNA]</scope>
    <source>
        <strain evidence="2">cv. 10/8</strain>
        <tissue evidence="1">Leaf</tissue>
    </source>
</reference>
<keyword evidence="1" id="KW-0067">ATP-binding</keyword>
<accession>A0A392U4C5</accession>
<keyword evidence="2" id="KW-1185">Reference proteome</keyword>
<keyword evidence="1" id="KW-0347">Helicase</keyword>
<proteinExistence type="predicted"/>
<evidence type="ECO:0000313" key="2">
    <source>
        <dbReference type="Proteomes" id="UP000265520"/>
    </source>
</evidence>
<sequence>ALGWEVGGEAWEWRRQLWAWEEELVRECQALLHDFSLQAQTSDTWQWQPDTDIGYSVHGAYKLLTSQESAPLSAVEDLLWHKQ</sequence>
<keyword evidence="1" id="KW-0547">Nucleotide-binding</keyword>
<keyword evidence="1" id="KW-0378">Hydrolase</keyword>
<dbReference type="Proteomes" id="UP000265520">
    <property type="component" value="Unassembled WGS sequence"/>
</dbReference>
<evidence type="ECO:0000313" key="1">
    <source>
        <dbReference type="EMBL" id="MCI66895.1"/>
    </source>
</evidence>
<feature type="non-terminal residue" evidence="1">
    <location>
        <position position="83"/>
    </location>
</feature>
<organism evidence="1 2">
    <name type="scientific">Trifolium medium</name>
    <dbReference type="NCBI Taxonomy" id="97028"/>
    <lineage>
        <taxon>Eukaryota</taxon>
        <taxon>Viridiplantae</taxon>
        <taxon>Streptophyta</taxon>
        <taxon>Embryophyta</taxon>
        <taxon>Tracheophyta</taxon>
        <taxon>Spermatophyta</taxon>
        <taxon>Magnoliopsida</taxon>
        <taxon>eudicotyledons</taxon>
        <taxon>Gunneridae</taxon>
        <taxon>Pentapetalae</taxon>
        <taxon>rosids</taxon>
        <taxon>fabids</taxon>
        <taxon>Fabales</taxon>
        <taxon>Fabaceae</taxon>
        <taxon>Papilionoideae</taxon>
        <taxon>50 kb inversion clade</taxon>
        <taxon>NPAAA clade</taxon>
        <taxon>Hologalegina</taxon>
        <taxon>IRL clade</taxon>
        <taxon>Trifolieae</taxon>
        <taxon>Trifolium</taxon>
    </lineage>
</organism>
<dbReference type="PANTHER" id="PTHR36617:SF5">
    <property type="entry name" value="OS05G0421675 PROTEIN"/>
    <property type="match status" value="1"/>
</dbReference>
<dbReference type="GO" id="GO:0004386">
    <property type="term" value="F:helicase activity"/>
    <property type="evidence" value="ECO:0007669"/>
    <property type="project" value="UniProtKB-KW"/>
</dbReference>
<dbReference type="EMBL" id="LXQA010704723">
    <property type="protein sequence ID" value="MCI66895.1"/>
    <property type="molecule type" value="Genomic_DNA"/>
</dbReference>